<dbReference type="CDD" id="cd00383">
    <property type="entry name" value="trans_reg_C"/>
    <property type="match status" value="1"/>
</dbReference>
<dbReference type="InterPro" id="IPR036388">
    <property type="entry name" value="WH-like_DNA-bd_sf"/>
</dbReference>
<proteinExistence type="predicted"/>
<feature type="DNA-binding region" description="OmpR/PhoB-type" evidence="2">
    <location>
        <begin position="126"/>
        <end position="223"/>
    </location>
</feature>
<evidence type="ECO:0000313" key="5">
    <source>
        <dbReference type="Proteomes" id="UP001219037"/>
    </source>
</evidence>
<dbReference type="RefSeq" id="WP_278156990.1">
    <property type="nucleotide sequence ID" value="NZ_CP121252.1"/>
</dbReference>
<dbReference type="SUPFAM" id="SSF52172">
    <property type="entry name" value="CheY-like"/>
    <property type="match status" value="1"/>
</dbReference>
<feature type="domain" description="OmpR/PhoB-type" evidence="3">
    <location>
        <begin position="126"/>
        <end position="223"/>
    </location>
</feature>
<dbReference type="InterPro" id="IPR011006">
    <property type="entry name" value="CheY-like_superfamily"/>
</dbReference>
<reference evidence="4 5" key="1">
    <citation type="submission" date="2023-04" db="EMBL/GenBank/DDBJ databases">
        <title>Funneling lignin-derived compounds into biodiesel using alkali-halophilic Citricoccus sp. P2.</title>
        <authorList>
            <person name="Luo C.-B."/>
        </authorList>
    </citation>
    <scope>NUCLEOTIDE SEQUENCE [LARGE SCALE GENOMIC DNA]</scope>
    <source>
        <strain evidence="4 5">P2</strain>
    </source>
</reference>
<accession>A0ABY8H489</accession>
<dbReference type="Pfam" id="PF21695">
    <property type="entry name" value="GlnR_1st"/>
    <property type="match status" value="1"/>
</dbReference>
<dbReference type="PANTHER" id="PTHR48111">
    <property type="entry name" value="REGULATOR OF RPOS"/>
    <property type="match status" value="1"/>
</dbReference>
<dbReference type="PROSITE" id="PS51755">
    <property type="entry name" value="OMPR_PHOB"/>
    <property type="match status" value="1"/>
</dbReference>
<dbReference type="Pfam" id="PF00486">
    <property type="entry name" value="Trans_reg_C"/>
    <property type="match status" value="1"/>
</dbReference>
<dbReference type="Proteomes" id="UP001219037">
    <property type="component" value="Chromosome"/>
</dbReference>
<dbReference type="PANTHER" id="PTHR48111:SF16">
    <property type="entry name" value="TRANSCRIPTIONAL REGULATORY PROTEIN GLNR"/>
    <property type="match status" value="1"/>
</dbReference>
<evidence type="ECO:0000256" key="1">
    <source>
        <dbReference type="ARBA" id="ARBA00023125"/>
    </source>
</evidence>
<dbReference type="EMBL" id="CP121252">
    <property type="protein sequence ID" value="WFP15900.1"/>
    <property type="molecule type" value="Genomic_DNA"/>
</dbReference>
<dbReference type="SMART" id="SM00862">
    <property type="entry name" value="Trans_reg_C"/>
    <property type="match status" value="1"/>
</dbReference>
<name>A0ABY8H489_9MICC</name>
<sequence length="244" mass="26529">MARLLMLSPQATTPGAALPALEFLSHHITVRPFSSAALRDVDDVDLLLIDARTDLTGARNVARLARQTAETTPVVPFVTEGGLAAMSSEWPIVDFLLVSAGPTEISARLRIALERAATVAQLAGPTTQLRASGVTVDESTYTAKVNGQPMNLTYKEFELLKFLVAAPGRVFTREELLHRVWGYDYYGGTRTVDVHVRRLRAKLGSDHEQLIGTVRNVGYRFAPREGQRAEALATGTDDGVTVES</sequence>
<gene>
    <name evidence="4" type="ORF">P8192_10910</name>
</gene>
<keyword evidence="5" id="KW-1185">Reference proteome</keyword>
<keyword evidence="1 2" id="KW-0238">DNA-binding</keyword>
<evidence type="ECO:0000256" key="2">
    <source>
        <dbReference type="PROSITE-ProRule" id="PRU01091"/>
    </source>
</evidence>
<dbReference type="InterPro" id="IPR039420">
    <property type="entry name" value="WalR-like"/>
</dbReference>
<dbReference type="Gene3D" id="1.10.10.10">
    <property type="entry name" value="Winged helix-like DNA-binding domain superfamily/Winged helix DNA-binding domain"/>
    <property type="match status" value="1"/>
</dbReference>
<dbReference type="InterPro" id="IPR049170">
    <property type="entry name" value="GlnR_N"/>
</dbReference>
<dbReference type="SUPFAM" id="SSF46894">
    <property type="entry name" value="C-terminal effector domain of the bipartite response regulators"/>
    <property type="match status" value="1"/>
</dbReference>
<dbReference type="InterPro" id="IPR001867">
    <property type="entry name" value="OmpR/PhoB-type_DNA-bd"/>
</dbReference>
<dbReference type="Gene3D" id="3.40.50.2300">
    <property type="match status" value="1"/>
</dbReference>
<protein>
    <submittedName>
        <fullName evidence="4">Response regulator transcription factor</fullName>
    </submittedName>
</protein>
<dbReference type="InterPro" id="IPR016032">
    <property type="entry name" value="Sig_transdc_resp-reg_C-effctor"/>
</dbReference>
<evidence type="ECO:0000313" key="4">
    <source>
        <dbReference type="EMBL" id="WFP15900.1"/>
    </source>
</evidence>
<organism evidence="4 5">
    <name type="scientific">Citricoccus muralis</name>
    <dbReference type="NCBI Taxonomy" id="169134"/>
    <lineage>
        <taxon>Bacteria</taxon>
        <taxon>Bacillati</taxon>
        <taxon>Actinomycetota</taxon>
        <taxon>Actinomycetes</taxon>
        <taxon>Micrococcales</taxon>
        <taxon>Micrococcaceae</taxon>
        <taxon>Citricoccus</taxon>
    </lineage>
</organism>
<evidence type="ECO:0000259" key="3">
    <source>
        <dbReference type="PROSITE" id="PS51755"/>
    </source>
</evidence>